<dbReference type="Proteomes" id="UP000019132">
    <property type="component" value="Unassembled WGS sequence"/>
</dbReference>
<dbReference type="HOGENOM" id="CLU_2327110_0_0_1"/>
<evidence type="ECO:0000256" key="3">
    <source>
        <dbReference type="ARBA" id="ARBA00022801"/>
    </source>
</evidence>
<evidence type="ECO:0000256" key="7">
    <source>
        <dbReference type="PROSITE-ProRule" id="PRU01240"/>
    </source>
</evidence>
<evidence type="ECO:0000313" key="10">
    <source>
        <dbReference type="EnsemblProtists" id="PYU1_T011907"/>
    </source>
</evidence>
<keyword evidence="11" id="KW-1185">Reference proteome</keyword>
<dbReference type="GO" id="GO:0006508">
    <property type="term" value="P:proteolysis"/>
    <property type="evidence" value="ECO:0007669"/>
    <property type="project" value="UniProtKB-KW"/>
</dbReference>
<dbReference type="PANTHER" id="PTHR43806:SF67">
    <property type="entry name" value="EGF-LIKE DOMAIN-CONTAINING PROTEIN"/>
    <property type="match status" value="1"/>
</dbReference>
<feature type="domain" description="Peptidase S8/S53" evidence="9">
    <location>
        <begin position="3"/>
        <end position="82"/>
    </location>
</feature>
<sequence>DGLASFSSKGPSTGGLLKPEVSGPGYNVRSSWNTGTSAYNTISGTSMATPHVAGVVALLLQNNPSLTFAQIKSILTTTTDTSTLKAAGYTWSSYSCVDY</sequence>
<evidence type="ECO:0000256" key="5">
    <source>
        <dbReference type="ARBA" id="ARBA00023529"/>
    </source>
</evidence>
<reference evidence="11" key="1">
    <citation type="journal article" date="2010" name="Genome Biol.">
        <title>Genome sequence of the necrotrophic plant pathogen Pythium ultimum reveals original pathogenicity mechanisms and effector repertoire.</title>
        <authorList>
            <person name="Levesque C.A."/>
            <person name="Brouwer H."/>
            <person name="Cano L."/>
            <person name="Hamilton J.P."/>
            <person name="Holt C."/>
            <person name="Huitema E."/>
            <person name="Raffaele S."/>
            <person name="Robideau G.P."/>
            <person name="Thines M."/>
            <person name="Win J."/>
            <person name="Zerillo M.M."/>
            <person name="Beakes G.W."/>
            <person name="Boore J.L."/>
            <person name="Busam D."/>
            <person name="Dumas B."/>
            <person name="Ferriera S."/>
            <person name="Fuerstenberg S.I."/>
            <person name="Gachon C.M."/>
            <person name="Gaulin E."/>
            <person name="Govers F."/>
            <person name="Grenville-Briggs L."/>
            <person name="Horner N."/>
            <person name="Hostetler J."/>
            <person name="Jiang R.H."/>
            <person name="Johnson J."/>
            <person name="Krajaejun T."/>
            <person name="Lin H."/>
            <person name="Meijer H.J."/>
            <person name="Moore B."/>
            <person name="Morris P."/>
            <person name="Phuntmart V."/>
            <person name="Puiu D."/>
            <person name="Shetty J."/>
            <person name="Stajich J.E."/>
            <person name="Tripathy S."/>
            <person name="Wawra S."/>
            <person name="van West P."/>
            <person name="Whitty B.R."/>
            <person name="Coutinho P.M."/>
            <person name="Henrissat B."/>
            <person name="Martin F."/>
            <person name="Thomas P.D."/>
            <person name="Tyler B.M."/>
            <person name="De Vries R.P."/>
            <person name="Kamoun S."/>
            <person name="Yandell M."/>
            <person name="Tisserat N."/>
            <person name="Buell C.R."/>
        </authorList>
    </citation>
    <scope>NUCLEOTIDE SEQUENCE</scope>
    <source>
        <strain evidence="11">DAOM:BR144</strain>
    </source>
</reference>
<proteinExistence type="inferred from homology"/>
<evidence type="ECO:0000256" key="1">
    <source>
        <dbReference type="ARBA" id="ARBA00011073"/>
    </source>
</evidence>
<protein>
    <recommendedName>
        <fullName evidence="6">subtilisin</fullName>
        <ecNumber evidence="6">3.4.21.62</ecNumber>
    </recommendedName>
</protein>
<evidence type="ECO:0000256" key="2">
    <source>
        <dbReference type="ARBA" id="ARBA00022670"/>
    </source>
</evidence>
<feature type="region of interest" description="Disordered" evidence="8">
    <location>
        <begin position="1"/>
        <end position="24"/>
    </location>
</feature>
<dbReference type="Pfam" id="PF00082">
    <property type="entry name" value="Peptidase_S8"/>
    <property type="match status" value="1"/>
</dbReference>
<comment type="caution">
    <text evidence="7">Lacks conserved residue(s) required for the propagation of feature annotation.</text>
</comment>
<dbReference type="InParanoid" id="K3X3V8"/>
<dbReference type="VEuPathDB" id="FungiDB:PYU1_G011881"/>
<dbReference type="InterPro" id="IPR000209">
    <property type="entry name" value="Peptidase_S8/S53_dom"/>
</dbReference>
<name>K3X3V8_GLOUD</name>
<dbReference type="PROSITE" id="PS00138">
    <property type="entry name" value="SUBTILASE_SER"/>
    <property type="match status" value="1"/>
</dbReference>
<dbReference type="EMBL" id="GL376637">
    <property type="status" value="NOT_ANNOTATED_CDS"/>
    <property type="molecule type" value="Genomic_DNA"/>
</dbReference>
<evidence type="ECO:0000256" key="8">
    <source>
        <dbReference type="SAM" id="MobiDB-lite"/>
    </source>
</evidence>
<dbReference type="GO" id="GO:0004252">
    <property type="term" value="F:serine-type endopeptidase activity"/>
    <property type="evidence" value="ECO:0007669"/>
    <property type="project" value="UniProtKB-EC"/>
</dbReference>
<feature type="compositionally biased region" description="Polar residues" evidence="8">
    <location>
        <begin position="1"/>
        <end position="11"/>
    </location>
</feature>
<dbReference type="InterPro" id="IPR050131">
    <property type="entry name" value="Peptidase_S8_subtilisin-like"/>
</dbReference>
<dbReference type="PROSITE" id="PS51892">
    <property type="entry name" value="SUBTILASE"/>
    <property type="match status" value="1"/>
</dbReference>
<dbReference type="PANTHER" id="PTHR43806">
    <property type="entry name" value="PEPTIDASE S8"/>
    <property type="match status" value="1"/>
</dbReference>
<dbReference type="InterPro" id="IPR036852">
    <property type="entry name" value="Peptidase_S8/S53_dom_sf"/>
</dbReference>
<reference evidence="11" key="2">
    <citation type="submission" date="2010-04" db="EMBL/GenBank/DDBJ databases">
        <authorList>
            <person name="Buell R."/>
            <person name="Hamilton J."/>
            <person name="Hostetler J."/>
        </authorList>
    </citation>
    <scope>NUCLEOTIDE SEQUENCE [LARGE SCALE GENOMIC DNA]</scope>
    <source>
        <strain evidence="11">DAOM:BR144</strain>
    </source>
</reference>
<evidence type="ECO:0000259" key="9">
    <source>
        <dbReference type="Pfam" id="PF00082"/>
    </source>
</evidence>
<keyword evidence="4" id="KW-0720">Serine protease</keyword>
<reference evidence="10" key="3">
    <citation type="submission" date="2015-02" db="UniProtKB">
        <authorList>
            <consortium name="EnsemblProtists"/>
        </authorList>
    </citation>
    <scope>IDENTIFICATION</scope>
    <source>
        <strain evidence="10">DAOM BR144</strain>
    </source>
</reference>
<dbReference type="EnsemblProtists" id="PYU1_T011907">
    <property type="protein sequence ID" value="PYU1_T011907"/>
    <property type="gene ID" value="PYU1_G011881"/>
</dbReference>
<dbReference type="SUPFAM" id="SSF52743">
    <property type="entry name" value="Subtilisin-like"/>
    <property type="match status" value="1"/>
</dbReference>
<organism evidence="10 11">
    <name type="scientific">Globisporangium ultimum (strain ATCC 200006 / CBS 805.95 / DAOM BR144)</name>
    <name type="common">Pythium ultimum</name>
    <dbReference type="NCBI Taxonomy" id="431595"/>
    <lineage>
        <taxon>Eukaryota</taxon>
        <taxon>Sar</taxon>
        <taxon>Stramenopiles</taxon>
        <taxon>Oomycota</taxon>
        <taxon>Peronosporomycetes</taxon>
        <taxon>Pythiales</taxon>
        <taxon>Pythiaceae</taxon>
        <taxon>Globisporangium</taxon>
    </lineage>
</organism>
<keyword evidence="2" id="KW-0645">Protease</keyword>
<dbReference type="EC" id="3.4.21.62" evidence="6"/>
<evidence type="ECO:0000313" key="11">
    <source>
        <dbReference type="Proteomes" id="UP000019132"/>
    </source>
</evidence>
<dbReference type="Gene3D" id="3.40.50.200">
    <property type="entry name" value="Peptidase S8/S53 domain"/>
    <property type="match status" value="1"/>
</dbReference>
<dbReference type="InterPro" id="IPR023828">
    <property type="entry name" value="Peptidase_S8_Ser-AS"/>
</dbReference>
<accession>K3X3V8</accession>
<evidence type="ECO:0000256" key="4">
    <source>
        <dbReference type="ARBA" id="ARBA00022825"/>
    </source>
</evidence>
<keyword evidence="3" id="KW-0378">Hydrolase</keyword>
<comment type="catalytic activity">
    <reaction evidence="5">
        <text>Hydrolysis of proteins with broad specificity for peptide bonds, and a preference for a large uncharged residue in P1. Hydrolyzes peptide amides.</text>
        <dbReference type="EC" id="3.4.21.62"/>
    </reaction>
</comment>
<evidence type="ECO:0000256" key="6">
    <source>
        <dbReference type="ARBA" id="ARBA00023619"/>
    </source>
</evidence>
<comment type="similarity">
    <text evidence="1 7">Belongs to the peptidase S8 family.</text>
</comment>
<dbReference type="AlphaFoldDB" id="K3X3V8"/>